<keyword evidence="3" id="KW-1185">Reference proteome</keyword>
<feature type="region of interest" description="Disordered" evidence="1">
    <location>
        <begin position="53"/>
        <end position="83"/>
    </location>
</feature>
<feature type="region of interest" description="Disordered" evidence="1">
    <location>
        <begin position="325"/>
        <end position="354"/>
    </location>
</feature>
<evidence type="ECO:0000313" key="3">
    <source>
        <dbReference type="Proteomes" id="UP000886523"/>
    </source>
</evidence>
<accession>A0A9P6B4L6</accession>
<name>A0A9P6B4L6_9AGAM</name>
<dbReference type="Proteomes" id="UP000886523">
    <property type="component" value="Unassembled WGS sequence"/>
</dbReference>
<dbReference type="AlphaFoldDB" id="A0A9P6B4L6"/>
<dbReference type="EMBL" id="MU128931">
    <property type="protein sequence ID" value="KAF9517475.1"/>
    <property type="molecule type" value="Genomic_DNA"/>
</dbReference>
<organism evidence="2 3">
    <name type="scientific">Hydnum rufescens UP504</name>
    <dbReference type="NCBI Taxonomy" id="1448309"/>
    <lineage>
        <taxon>Eukaryota</taxon>
        <taxon>Fungi</taxon>
        <taxon>Dikarya</taxon>
        <taxon>Basidiomycota</taxon>
        <taxon>Agaricomycotina</taxon>
        <taxon>Agaricomycetes</taxon>
        <taxon>Cantharellales</taxon>
        <taxon>Hydnaceae</taxon>
        <taxon>Hydnum</taxon>
    </lineage>
</organism>
<feature type="region of interest" description="Disordered" evidence="1">
    <location>
        <begin position="1"/>
        <end position="28"/>
    </location>
</feature>
<feature type="region of interest" description="Disordered" evidence="1">
    <location>
        <begin position="394"/>
        <end position="419"/>
    </location>
</feature>
<dbReference type="OrthoDB" id="25778at2759"/>
<feature type="compositionally biased region" description="Low complexity" evidence="1">
    <location>
        <begin position="64"/>
        <end position="73"/>
    </location>
</feature>
<feature type="compositionally biased region" description="Low complexity" evidence="1">
    <location>
        <begin position="336"/>
        <end position="351"/>
    </location>
</feature>
<comment type="caution">
    <text evidence="2">The sequence shown here is derived from an EMBL/GenBank/DDBJ whole genome shotgun (WGS) entry which is preliminary data.</text>
</comment>
<reference evidence="2" key="1">
    <citation type="journal article" date="2020" name="Nat. Commun.">
        <title>Large-scale genome sequencing of mycorrhizal fungi provides insights into the early evolution of symbiotic traits.</title>
        <authorList>
            <person name="Miyauchi S."/>
            <person name="Kiss E."/>
            <person name="Kuo A."/>
            <person name="Drula E."/>
            <person name="Kohler A."/>
            <person name="Sanchez-Garcia M."/>
            <person name="Morin E."/>
            <person name="Andreopoulos B."/>
            <person name="Barry K.W."/>
            <person name="Bonito G."/>
            <person name="Buee M."/>
            <person name="Carver A."/>
            <person name="Chen C."/>
            <person name="Cichocki N."/>
            <person name="Clum A."/>
            <person name="Culley D."/>
            <person name="Crous P.W."/>
            <person name="Fauchery L."/>
            <person name="Girlanda M."/>
            <person name="Hayes R.D."/>
            <person name="Keri Z."/>
            <person name="LaButti K."/>
            <person name="Lipzen A."/>
            <person name="Lombard V."/>
            <person name="Magnuson J."/>
            <person name="Maillard F."/>
            <person name="Murat C."/>
            <person name="Nolan M."/>
            <person name="Ohm R.A."/>
            <person name="Pangilinan J."/>
            <person name="Pereira M.F."/>
            <person name="Perotto S."/>
            <person name="Peter M."/>
            <person name="Pfister S."/>
            <person name="Riley R."/>
            <person name="Sitrit Y."/>
            <person name="Stielow J.B."/>
            <person name="Szollosi G."/>
            <person name="Zifcakova L."/>
            <person name="Stursova M."/>
            <person name="Spatafora J.W."/>
            <person name="Tedersoo L."/>
            <person name="Vaario L.M."/>
            <person name="Yamada A."/>
            <person name="Yan M."/>
            <person name="Wang P."/>
            <person name="Xu J."/>
            <person name="Bruns T."/>
            <person name="Baldrian P."/>
            <person name="Vilgalys R."/>
            <person name="Dunand C."/>
            <person name="Henrissat B."/>
            <person name="Grigoriev I.V."/>
            <person name="Hibbett D."/>
            <person name="Nagy L.G."/>
            <person name="Martin F.M."/>
        </authorList>
    </citation>
    <scope>NUCLEOTIDE SEQUENCE</scope>
    <source>
        <strain evidence="2">UP504</strain>
    </source>
</reference>
<protein>
    <submittedName>
        <fullName evidence="2">Uncharacterized protein</fullName>
    </submittedName>
</protein>
<gene>
    <name evidence="2" type="ORF">BS47DRAFT_500214</name>
</gene>
<sequence>MFSPRNVSPPTSANFPTPYSQSPTRPTTGFQDILVTVPFAGRLELHRMNIIPPTKSLEPPPTTPAVNAPPHTTLAKPSTSLPSSGLTHMMHTVRGNAASGLRARQSLKATWDIRKHGEWEDVKGEFLESSPVHPSFEQDWLSEAELSTGTTSLSMLPDSVYLSHQFSFYSLADDWQALLLRSVFELPCAKIEVRKEVEISPFPSSTATSNRRNKGTAESFVQGNANMGSPFDEPLASAIQARLDPPPSEPGVIPSYPNGLHVGPNSWRDPTLPLRHAAVGISDGVGEGLKQLRRELVKVAKSPNKNSTVRAPTALTFDEHDAVDVEDGDQGHHTQSMTEESSGGSESTLSTANVDPPDIWEEWREAEVANDVAEYEAFESLGLGIVGEMDEDQPFRRPDLAQLAKSKAVPQAGRRQHEL</sequence>
<evidence type="ECO:0000256" key="1">
    <source>
        <dbReference type="SAM" id="MobiDB-lite"/>
    </source>
</evidence>
<proteinExistence type="predicted"/>
<evidence type="ECO:0000313" key="2">
    <source>
        <dbReference type="EMBL" id="KAF9517475.1"/>
    </source>
</evidence>